<dbReference type="EMBL" id="OW152824">
    <property type="protein sequence ID" value="CAH2040665.1"/>
    <property type="molecule type" value="Genomic_DNA"/>
</dbReference>
<evidence type="ECO:0000259" key="1">
    <source>
        <dbReference type="Pfam" id="PF03372"/>
    </source>
</evidence>
<sequence length="338" mass="38587">MLVLYLQTPAQTNTQKPKPNINATYMRFASWNVRTMRTGFPNTCGCFDCAQDLRKTYNIDIELKRLNVDIAALQETRIEDEGSIREANYTFFWKGKSSTENREHGVGFAIRNHLLNATETPIGVSERIIILRLNTKCGFVTLISAYAPTLNSTSENKDQFYDRLEETLRRVRSIDRLYILGDFNARVGQDTTAWPECLDANGVGKQNRNGQRLLEFCSRHQLCVTNTFFKGKLMRKVSWRHPRSKHWHQLDLVLNKVTYGTYKYLTTKGPTGNSPYAGFMKSTDCDTDHSLVSSKVRLVPKRIHSSRLSGRKRINLFNTRDPDAVASFGALVNTEVAT</sequence>
<evidence type="ECO:0000313" key="3">
    <source>
        <dbReference type="Proteomes" id="UP000837857"/>
    </source>
</evidence>
<dbReference type="PANTHER" id="PTHR23227:SF84">
    <property type="entry name" value="ENDONUCLEASE_EXONUCLEASE_PHOSPHATASE DOMAIN-CONTAINING PROTEIN"/>
    <property type="match status" value="1"/>
</dbReference>
<gene>
    <name evidence="2" type="ORF">IPOD504_LOCUS2717</name>
</gene>
<dbReference type="Proteomes" id="UP000837857">
    <property type="component" value="Chromosome 12"/>
</dbReference>
<dbReference type="Pfam" id="PF03372">
    <property type="entry name" value="Exo_endo_phos"/>
    <property type="match status" value="1"/>
</dbReference>
<dbReference type="InterPro" id="IPR027124">
    <property type="entry name" value="Swc5/CFDP1/2"/>
</dbReference>
<feature type="domain" description="Endonuclease/exonuclease/phosphatase" evidence="1">
    <location>
        <begin position="62"/>
        <end position="298"/>
    </location>
</feature>
<dbReference type="InterPro" id="IPR036691">
    <property type="entry name" value="Endo/exonu/phosph_ase_sf"/>
</dbReference>
<dbReference type="PANTHER" id="PTHR23227">
    <property type="entry name" value="BUCENTAUR RELATED"/>
    <property type="match status" value="1"/>
</dbReference>
<organism evidence="2 3">
    <name type="scientific">Iphiclides podalirius</name>
    <name type="common">scarce swallowtail</name>
    <dbReference type="NCBI Taxonomy" id="110791"/>
    <lineage>
        <taxon>Eukaryota</taxon>
        <taxon>Metazoa</taxon>
        <taxon>Ecdysozoa</taxon>
        <taxon>Arthropoda</taxon>
        <taxon>Hexapoda</taxon>
        <taxon>Insecta</taxon>
        <taxon>Pterygota</taxon>
        <taxon>Neoptera</taxon>
        <taxon>Endopterygota</taxon>
        <taxon>Lepidoptera</taxon>
        <taxon>Glossata</taxon>
        <taxon>Ditrysia</taxon>
        <taxon>Papilionoidea</taxon>
        <taxon>Papilionidae</taxon>
        <taxon>Papilioninae</taxon>
        <taxon>Iphiclides</taxon>
    </lineage>
</organism>
<dbReference type="Gene3D" id="3.60.10.10">
    <property type="entry name" value="Endonuclease/exonuclease/phosphatase"/>
    <property type="match status" value="1"/>
</dbReference>
<reference evidence="2" key="1">
    <citation type="submission" date="2022-03" db="EMBL/GenBank/DDBJ databases">
        <authorList>
            <person name="Martin H S."/>
        </authorList>
    </citation>
    <scope>NUCLEOTIDE SEQUENCE</scope>
</reference>
<feature type="non-terminal residue" evidence="2">
    <location>
        <position position="338"/>
    </location>
</feature>
<name>A0ABN8HX17_9NEOP</name>
<accession>A0ABN8HX17</accession>
<keyword evidence="3" id="KW-1185">Reference proteome</keyword>
<protein>
    <recommendedName>
        <fullName evidence="1">Endonuclease/exonuclease/phosphatase domain-containing protein</fullName>
    </recommendedName>
</protein>
<dbReference type="InterPro" id="IPR005135">
    <property type="entry name" value="Endo/exonuclease/phosphatase"/>
</dbReference>
<proteinExistence type="predicted"/>
<evidence type="ECO:0000313" key="2">
    <source>
        <dbReference type="EMBL" id="CAH2040665.1"/>
    </source>
</evidence>
<dbReference type="SUPFAM" id="SSF56219">
    <property type="entry name" value="DNase I-like"/>
    <property type="match status" value="1"/>
</dbReference>
<dbReference type="CDD" id="cd09076">
    <property type="entry name" value="L1-EN"/>
    <property type="match status" value="1"/>
</dbReference>